<sequence>MELLTCLKIADEKHWMMSLFCLYQCAIIFVTLVVLVELTDTSDLWITLTVYACVSVVIALLTLYISVRCQMNFNRGLKPYGKRGEGDRQVSHG</sequence>
<dbReference type="InParanoid" id="A0A1X2HTT7"/>
<evidence type="ECO:0000313" key="3">
    <source>
        <dbReference type="Proteomes" id="UP000242180"/>
    </source>
</evidence>
<feature type="transmembrane region" description="Helical" evidence="1">
    <location>
        <begin position="20"/>
        <end position="38"/>
    </location>
</feature>
<comment type="caution">
    <text evidence="2">The sequence shown here is derived from an EMBL/GenBank/DDBJ whole genome shotgun (WGS) entry which is preliminary data.</text>
</comment>
<evidence type="ECO:0000313" key="2">
    <source>
        <dbReference type="EMBL" id="ORZ02976.1"/>
    </source>
</evidence>
<name>A0A1X2HTT7_SYNRA</name>
<keyword evidence="1" id="KW-1133">Transmembrane helix</keyword>
<gene>
    <name evidence="2" type="ORF">BCR43DRAFT_30441</name>
</gene>
<keyword evidence="1" id="KW-0812">Transmembrane</keyword>
<dbReference type="Proteomes" id="UP000242180">
    <property type="component" value="Unassembled WGS sequence"/>
</dbReference>
<keyword evidence="3" id="KW-1185">Reference proteome</keyword>
<keyword evidence="1" id="KW-0472">Membrane</keyword>
<evidence type="ECO:0000256" key="1">
    <source>
        <dbReference type="SAM" id="Phobius"/>
    </source>
</evidence>
<feature type="transmembrane region" description="Helical" evidence="1">
    <location>
        <begin position="44"/>
        <end position="65"/>
    </location>
</feature>
<organism evidence="2 3">
    <name type="scientific">Syncephalastrum racemosum</name>
    <name type="common">Filamentous fungus</name>
    <dbReference type="NCBI Taxonomy" id="13706"/>
    <lineage>
        <taxon>Eukaryota</taxon>
        <taxon>Fungi</taxon>
        <taxon>Fungi incertae sedis</taxon>
        <taxon>Mucoromycota</taxon>
        <taxon>Mucoromycotina</taxon>
        <taxon>Mucoromycetes</taxon>
        <taxon>Mucorales</taxon>
        <taxon>Syncephalastraceae</taxon>
        <taxon>Syncephalastrum</taxon>
    </lineage>
</organism>
<accession>A0A1X2HTT7</accession>
<dbReference type="AlphaFoldDB" id="A0A1X2HTT7"/>
<dbReference type="EMBL" id="MCGN01000001">
    <property type="protein sequence ID" value="ORZ02976.1"/>
    <property type="molecule type" value="Genomic_DNA"/>
</dbReference>
<dbReference type="OrthoDB" id="2283706at2759"/>
<reference evidence="2 3" key="1">
    <citation type="submission" date="2016-07" db="EMBL/GenBank/DDBJ databases">
        <title>Pervasive Adenine N6-methylation of Active Genes in Fungi.</title>
        <authorList>
            <consortium name="DOE Joint Genome Institute"/>
            <person name="Mondo S.J."/>
            <person name="Dannebaum R.O."/>
            <person name="Kuo R.C."/>
            <person name="Labutti K."/>
            <person name="Haridas S."/>
            <person name="Kuo A."/>
            <person name="Salamov A."/>
            <person name="Ahrendt S.R."/>
            <person name="Lipzen A."/>
            <person name="Sullivan W."/>
            <person name="Andreopoulos W.B."/>
            <person name="Clum A."/>
            <person name="Lindquist E."/>
            <person name="Daum C."/>
            <person name="Ramamoorthy G.K."/>
            <person name="Gryganskyi A."/>
            <person name="Culley D."/>
            <person name="Magnuson J.K."/>
            <person name="James T.Y."/>
            <person name="O'Malley M.A."/>
            <person name="Stajich J.E."/>
            <person name="Spatafora J.W."/>
            <person name="Visel A."/>
            <person name="Grigoriev I.V."/>
        </authorList>
    </citation>
    <scope>NUCLEOTIDE SEQUENCE [LARGE SCALE GENOMIC DNA]</scope>
    <source>
        <strain evidence="2 3">NRRL 2496</strain>
    </source>
</reference>
<proteinExistence type="predicted"/>
<protein>
    <submittedName>
        <fullName evidence="2">Uncharacterized protein</fullName>
    </submittedName>
</protein>